<evidence type="ECO:0000313" key="5">
    <source>
        <dbReference type="Proteomes" id="UP000031258"/>
    </source>
</evidence>
<dbReference type="OrthoDB" id="9797687at2"/>
<dbReference type="STRING" id="86105.NF27_EY00290"/>
<sequence>MTKVINQLKVVLADTYSLYLKTQNYHWNVVGEHFNSLHKMLEEQYEKLAEMVDETAEKIRMLGEKAPGTFSEFSALSSTKNPNSEYPWRKMVEDLLNDHKNMCINIEKFIKICEEEQDYTTNDMLTQRLAFHQKICWMLKSLIAG</sequence>
<dbReference type="AlphaFoldDB" id="A0A0C1QLE9"/>
<dbReference type="InterPro" id="IPR023188">
    <property type="entry name" value="DPS_DNA-bd_CS"/>
</dbReference>
<reference evidence="4 5" key="1">
    <citation type="submission" date="2014-11" db="EMBL/GenBank/DDBJ databases">
        <title>A Rickettsiales Symbiont of Amoebae With Ancient Features.</title>
        <authorList>
            <person name="Schulz F."/>
            <person name="Martijn J."/>
            <person name="Wascher F."/>
            <person name="Kostanjsek R."/>
            <person name="Ettema T.J."/>
            <person name="Horn M."/>
        </authorList>
    </citation>
    <scope>NUCLEOTIDE SEQUENCE [LARGE SCALE GENOMIC DNA]</scope>
    <source>
        <strain evidence="4 5">UWC36</strain>
    </source>
</reference>
<dbReference type="PROSITE" id="PS00818">
    <property type="entry name" value="DPS_1"/>
    <property type="match status" value="1"/>
</dbReference>
<dbReference type="Gene3D" id="1.20.1260.10">
    <property type="match status" value="1"/>
</dbReference>
<dbReference type="EMBL" id="JSWE01000124">
    <property type="protein sequence ID" value="KIE04933.1"/>
    <property type="molecule type" value="Genomic_DNA"/>
</dbReference>
<protein>
    <recommendedName>
        <fullName evidence="3">Ferritin/DPS domain-containing protein</fullName>
    </recommendedName>
</protein>
<evidence type="ECO:0000259" key="3">
    <source>
        <dbReference type="Pfam" id="PF00210"/>
    </source>
</evidence>
<dbReference type="GO" id="GO:0008199">
    <property type="term" value="F:ferric iron binding"/>
    <property type="evidence" value="ECO:0007669"/>
    <property type="project" value="InterPro"/>
</dbReference>
<dbReference type="InterPro" id="IPR009078">
    <property type="entry name" value="Ferritin-like_SF"/>
</dbReference>
<dbReference type="InterPro" id="IPR012347">
    <property type="entry name" value="Ferritin-like"/>
</dbReference>
<dbReference type="InterPro" id="IPR002177">
    <property type="entry name" value="DPS_DNA-bd"/>
</dbReference>
<keyword evidence="5" id="KW-1185">Reference proteome</keyword>
<dbReference type="PANTHER" id="PTHR42932:SF3">
    <property type="entry name" value="DNA PROTECTION DURING STARVATION PROTEIN"/>
    <property type="match status" value="1"/>
</dbReference>
<proteinExistence type="inferred from homology"/>
<evidence type="ECO:0000256" key="1">
    <source>
        <dbReference type="ARBA" id="ARBA00009497"/>
    </source>
</evidence>
<dbReference type="PRINTS" id="PR01346">
    <property type="entry name" value="HELNAPAPROT"/>
</dbReference>
<comment type="similarity">
    <text evidence="1 2">Belongs to the Dps family.</text>
</comment>
<name>A0A0C1QLE9_9RICK</name>
<dbReference type="InterPro" id="IPR008331">
    <property type="entry name" value="Ferritin_DPS_dom"/>
</dbReference>
<accession>A0A0C1QLE9</accession>
<dbReference type="CDD" id="cd01043">
    <property type="entry name" value="DPS"/>
    <property type="match status" value="1"/>
</dbReference>
<gene>
    <name evidence="4" type="ORF">NF27_EY00290</name>
</gene>
<dbReference type="PATRIC" id="fig|86105.3.peg.1097"/>
<dbReference type="Proteomes" id="UP000031258">
    <property type="component" value="Unassembled WGS sequence"/>
</dbReference>
<organism evidence="4 5">
    <name type="scientific">Candidatus Jidaibacter acanthamoebae</name>
    <dbReference type="NCBI Taxonomy" id="86105"/>
    <lineage>
        <taxon>Bacteria</taxon>
        <taxon>Pseudomonadati</taxon>
        <taxon>Pseudomonadota</taxon>
        <taxon>Alphaproteobacteria</taxon>
        <taxon>Rickettsiales</taxon>
        <taxon>Candidatus Midichloriaceae</taxon>
        <taxon>Candidatus Jidaibacter</taxon>
    </lineage>
</organism>
<comment type="caution">
    <text evidence="4">The sequence shown here is derived from an EMBL/GenBank/DDBJ whole genome shotgun (WGS) entry which is preliminary data.</text>
</comment>
<feature type="domain" description="Ferritin/DPS" evidence="3">
    <location>
        <begin position="5"/>
        <end position="143"/>
    </location>
</feature>
<evidence type="ECO:0000256" key="2">
    <source>
        <dbReference type="RuleBase" id="RU003875"/>
    </source>
</evidence>
<dbReference type="SUPFAM" id="SSF47240">
    <property type="entry name" value="Ferritin-like"/>
    <property type="match status" value="1"/>
</dbReference>
<dbReference type="GO" id="GO:0016722">
    <property type="term" value="F:oxidoreductase activity, acting on metal ions"/>
    <property type="evidence" value="ECO:0007669"/>
    <property type="project" value="InterPro"/>
</dbReference>
<evidence type="ECO:0000313" key="4">
    <source>
        <dbReference type="EMBL" id="KIE04933.1"/>
    </source>
</evidence>
<dbReference type="PIRSF" id="PIRSF005900">
    <property type="entry name" value="Dps"/>
    <property type="match status" value="1"/>
</dbReference>
<dbReference type="Pfam" id="PF00210">
    <property type="entry name" value="Ferritin"/>
    <property type="match status" value="1"/>
</dbReference>
<dbReference type="PANTHER" id="PTHR42932">
    <property type="entry name" value="GENERAL STRESS PROTEIN 20U"/>
    <property type="match status" value="1"/>
</dbReference>
<dbReference type="RefSeq" id="WP_039456916.1">
    <property type="nucleotide sequence ID" value="NZ_JSWE01000124.1"/>
</dbReference>